<evidence type="ECO:0000313" key="6">
    <source>
        <dbReference type="EMBL" id="QEN03176.1"/>
    </source>
</evidence>
<dbReference type="GO" id="GO:0034599">
    <property type="term" value="P:cellular response to oxidative stress"/>
    <property type="evidence" value="ECO:0007669"/>
    <property type="project" value="TreeGrafter"/>
</dbReference>
<accession>A0A5C1Q8G0</accession>
<dbReference type="RefSeq" id="WP_149566436.1">
    <property type="nucleotide sequence ID" value="NZ_CP035807.1"/>
</dbReference>
<keyword evidence="3 5" id="KW-0560">Oxidoreductase</keyword>
<dbReference type="PRINTS" id="PR01011">
    <property type="entry name" value="GLUTPROXDASE"/>
</dbReference>
<dbReference type="GO" id="GO:0004601">
    <property type="term" value="F:peroxidase activity"/>
    <property type="evidence" value="ECO:0007669"/>
    <property type="project" value="UniProtKB-KW"/>
</dbReference>
<dbReference type="FunFam" id="3.40.30.10:FF:000010">
    <property type="entry name" value="Glutathione peroxidase"/>
    <property type="match status" value="1"/>
</dbReference>
<reference evidence="6 7" key="1">
    <citation type="submission" date="2019-02" db="EMBL/GenBank/DDBJ databases">
        <authorList>
            <person name="Fomenkov A."/>
            <person name="Dubinina G."/>
            <person name="Grabovich M."/>
            <person name="Vincze T."/>
            <person name="Roberts R.J."/>
        </authorList>
    </citation>
    <scope>NUCLEOTIDE SEQUENCE [LARGE SCALE GENOMIC DNA]</scope>
    <source>
        <strain evidence="6 7">P</strain>
    </source>
</reference>
<dbReference type="PANTHER" id="PTHR11592">
    <property type="entry name" value="GLUTATHIONE PEROXIDASE"/>
    <property type="match status" value="1"/>
</dbReference>
<proteinExistence type="inferred from homology"/>
<dbReference type="CDD" id="cd00340">
    <property type="entry name" value="GSH_Peroxidase"/>
    <property type="match status" value="1"/>
</dbReference>
<name>A0A5C1Q8G0_9SPIO</name>
<dbReference type="InterPro" id="IPR036249">
    <property type="entry name" value="Thioredoxin-like_sf"/>
</dbReference>
<dbReference type="PIRSF" id="PIRSF000303">
    <property type="entry name" value="Glutathion_perox"/>
    <property type="match status" value="1"/>
</dbReference>
<evidence type="ECO:0000256" key="5">
    <source>
        <dbReference type="RuleBase" id="RU000499"/>
    </source>
</evidence>
<reference evidence="6 7" key="2">
    <citation type="submission" date="2019-09" db="EMBL/GenBank/DDBJ databases">
        <title>Complete Genome Sequence and Methylome Analysis of free living Spirochaetas.</title>
        <authorList>
            <person name="Leshcheva N."/>
            <person name="Mikheeva N."/>
        </authorList>
    </citation>
    <scope>NUCLEOTIDE SEQUENCE [LARGE SCALE GENOMIC DNA]</scope>
    <source>
        <strain evidence="6 7">P</strain>
    </source>
</reference>
<evidence type="ECO:0000256" key="2">
    <source>
        <dbReference type="ARBA" id="ARBA00022559"/>
    </source>
</evidence>
<dbReference type="Pfam" id="PF00255">
    <property type="entry name" value="GSHPx"/>
    <property type="match status" value="1"/>
</dbReference>
<dbReference type="Proteomes" id="UP000323824">
    <property type="component" value="Chromosome"/>
</dbReference>
<dbReference type="PROSITE" id="PS51355">
    <property type="entry name" value="GLUTATHIONE_PEROXID_3"/>
    <property type="match status" value="1"/>
</dbReference>
<dbReference type="EMBL" id="CP035807">
    <property type="protein sequence ID" value="QEN03176.1"/>
    <property type="molecule type" value="Genomic_DNA"/>
</dbReference>
<comment type="similarity">
    <text evidence="1 5">Belongs to the glutathione peroxidase family.</text>
</comment>
<feature type="active site" evidence="4">
    <location>
        <position position="37"/>
    </location>
</feature>
<dbReference type="AlphaFoldDB" id="A0A5C1Q8G0"/>
<dbReference type="SUPFAM" id="SSF52833">
    <property type="entry name" value="Thioredoxin-like"/>
    <property type="match status" value="1"/>
</dbReference>
<evidence type="ECO:0000256" key="4">
    <source>
        <dbReference type="PIRSR" id="PIRSR000303-1"/>
    </source>
</evidence>
<gene>
    <name evidence="6" type="ORF">EW093_00145</name>
</gene>
<evidence type="ECO:0000313" key="7">
    <source>
        <dbReference type="Proteomes" id="UP000323824"/>
    </source>
</evidence>
<evidence type="ECO:0000256" key="3">
    <source>
        <dbReference type="ARBA" id="ARBA00023002"/>
    </source>
</evidence>
<dbReference type="KEGG" id="sper:EW093_00145"/>
<keyword evidence="7" id="KW-1185">Reference proteome</keyword>
<keyword evidence="2 5" id="KW-0575">Peroxidase</keyword>
<organism evidence="6 7">
    <name type="scientific">Thiospirochaeta perfilievii</name>
    <dbReference type="NCBI Taxonomy" id="252967"/>
    <lineage>
        <taxon>Bacteria</taxon>
        <taxon>Pseudomonadati</taxon>
        <taxon>Spirochaetota</taxon>
        <taxon>Spirochaetia</taxon>
        <taxon>Spirochaetales</taxon>
        <taxon>Spirochaetaceae</taxon>
        <taxon>Thiospirochaeta</taxon>
    </lineage>
</organism>
<sequence>MKDNFYDFKAKDINGNDVSMEQYKGKSVLIVNTASNCGFTPQYDGLQQLYTEKKDEDFIILGFPCDQFGHQEPGDEGEIYAFCRKNFGVTFPLFSKIDVNGPNTHPIFDYLKESLPGVIGGNIKWNFTKFLIDSKGNPVKRFAPTDTPDKITKYLKKNNY</sequence>
<dbReference type="Gene3D" id="3.40.30.10">
    <property type="entry name" value="Glutaredoxin"/>
    <property type="match status" value="1"/>
</dbReference>
<evidence type="ECO:0000256" key="1">
    <source>
        <dbReference type="ARBA" id="ARBA00006926"/>
    </source>
</evidence>
<dbReference type="PANTHER" id="PTHR11592:SF78">
    <property type="entry name" value="GLUTATHIONE PEROXIDASE"/>
    <property type="match status" value="1"/>
</dbReference>
<dbReference type="OrthoDB" id="9809733at2"/>
<dbReference type="PROSITE" id="PS00460">
    <property type="entry name" value="GLUTATHIONE_PEROXID_1"/>
    <property type="match status" value="1"/>
</dbReference>
<protein>
    <recommendedName>
        <fullName evidence="5">Glutathione peroxidase</fullName>
    </recommendedName>
</protein>
<dbReference type="InterPro" id="IPR000889">
    <property type="entry name" value="Glutathione_peroxidase"/>
</dbReference>
<dbReference type="InterPro" id="IPR029759">
    <property type="entry name" value="GPX_AS"/>
</dbReference>